<proteinExistence type="predicted"/>
<evidence type="ECO:0000313" key="3">
    <source>
        <dbReference type="Proteomes" id="UP000314982"/>
    </source>
</evidence>
<reference evidence="2" key="2">
    <citation type="submission" date="2025-08" db="UniProtKB">
        <authorList>
            <consortium name="Ensembl"/>
        </authorList>
    </citation>
    <scope>IDENTIFICATION</scope>
</reference>
<name>A0A4W5QGU3_9TELE</name>
<evidence type="ECO:0000313" key="2">
    <source>
        <dbReference type="Ensembl" id="ENSHHUP00000076691.1"/>
    </source>
</evidence>
<dbReference type="AlphaFoldDB" id="A0A4W5QGU3"/>
<feature type="region of interest" description="Disordered" evidence="1">
    <location>
        <begin position="1"/>
        <end position="48"/>
    </location>
</feature>
<protein>
    <submittedName>
        <fullName evidence="2">Uncharacterized protein</fullName>
    </submittedName>
</protein>
<keyword evidence="3" id="KW-1185">Reference proteome</keyword>
<organism evidence="2 3">
    <name type="scientific">Hucho hucho</name>
    <name type="common">huchen</name>
    <dbReference type="NCBI Taxonomy" id="62062"/>
    <lineage>
        <taxon>Eukaryota</taxon>
        <taxon>Metazoa</taxon>
        <taxon>Chordata</taxon>
        <taxon>Craniata</taxon>
        <taxon>Vertebrata</taxon>
        <taxon>Euteleostomi</taxon>
        <taxon>Actinopterygii</taxon>
        <taxon>Neopterygii</taxon>
        <taxon>Teleostei</taxon>
        <taxon>Protacanthopterygii</taxon>
        <taxon>Salmoniformes</taxon>
        <taxon>Salmonidae</taxon>
        <taxon>Salmoninae</taxon>
        <taxon>Hucho</taxon>
    </lineage>
</organism>
<sequence>MFKAVMKKNRDGGKGSKKEPAGDLHSAQRRCPPCGGASQIHEPGSLHHPYVPEDVFRLSLSKGVSMSLPSSPLLPRQSYVMPLRSSKRSPAELQAEKEPSSSSSPATQELMTRLGFLLGEGIPGTARIPMEDKNEKKVFHFPGSCCSSRTTPEIER</sequence>
<reference evidence="2" key="3">
    <citation type="submission" date="2025-09" db="UniProtKB">
        <authorList>
            <consortium name="Ensembl"/>
        </authorList>
    </citation>
    <scope>IDENTIFICATION</scope>
</reference>
<feature type="compositionally biased region" description="Basic and acidic residues" evidence="1">
    <location>
        <begin position="8"/>
        <end position="22"/>
    </location>
</feature>
<reference evidence="3" key="1">
    <citation type="submission" date="2018-06" db="EMBL/GenBank/DDBJ databases">
        <title>Genome assembly of Danube salmon.</title>
        <authorList>
            <person name="Macqueen D.J."/>
            <person name="Gundappa M.K."/>
        </authorList>
    </citation>
    <scope>NUCLEOTIDE SEQUENCE [LARGE SCALE GENOMIC DNA]</scope>
</reference>
<dbReference type="Proteomes" id="UP000314982">
    <property type="component" value="Unassembled WGS sequence"/>
</dbReference>
<feature type="region of interest" description="Disordered" evidence="1">
    <location>
        <begin position="82"/>
        <end position="109"/>
    </location>
</feature>
<accession>A0A4W5QGU3</accession>
<evidence type="ECO:0000256" key="1">
    <source>
        <dbReference type="SAM" id="MobiDB-lite"/>
    </source>
</evidence>
<dbReference type="Ensembl" id="ENSHHUT00000079189.1">
    <property type="protein sequence ID" value="ENSHHUP00000076691.1"/>
    <property type="gene ID" value="ENSHHUG00000044859.1"/>
</dbReference>